<dbReference type="Gene3D" id="3.40.50.720">
    <property type="entry name" value="NAD(P)-binding Rossmann-like Domain"/>
    <property type="match status" value="1"/>
</dbReference>
<evidence type="ECO:0000256" key="1">
    <source>
        <dbReference type="ARBA" id="ARBA00006484"/>
    </source>
</evidence>
<dbReference type="SUPFAM" id="SSF51735">
    <property type="entry name" value="NAD(P)-binding Rossmann-fold domains"/>
    <property type="match status" value="1"/>
</dbReference>
<dbReference type="CDD" id="cd05233">
    <property type="entry name" value="SDR_c"/>
    <property type="match status" value="1"/>
</dbReference>
<evidence type="ECO:0000313" key="4">
    <source>
        <dbReference type="EMBL" id="HJA79856.1"/>
    </source>
</evidence>
<organism evidence="4 5">
    <name type="scientific">Candidatus Desulfovibrio intestinavium</name>
    <dbReference type="NCBI Taxonomy" id="2838534"/>
    <lineage>
        <taxon>Bacteria</taxon>
        <taxon>Pseudomonadati</taxon>
        <taxon>Thermodesulfobacteriota</taxon>
        <taxon>Desulfovibrionia</taxon>
        <taxon>Desulfovibrionales</taxon>
        <taxon>Desulfovibrionaceae</taxon>
        <taxon>Desulfovibrio</taxon>
    </lineage>
</organism>
<dbReference type="GO" id="GO:0016020">
    <property type="term" value="C:membrane"/>
    <property type="evidence" value="ECO:0007669"/>
    <property type="project" value="TreeGrafter"/>
</dbReference>
<evidence type="ECO:0000256" key="3">
    <source>
        <dbReference type="RuleBase" id="RU000363"/>
    </source>
</evidence>
<dbReference type="InterPro" id="IPR002347">
    <property type="entry name" value="SDR_fam"/>
</dbReference>
<dbReference type="AlphaFoldDB" id="A0A9D2HNA9"/>
<evidence type="ECO:0000313" key="5">
    <source>
        <dbReference type="Proteomes" id="UP000823821"/>
    </source>
</evidence>
<reference evidence="4" key="2">
    <citation type="submission" date="2021-04" db="EMBL/GenBank/DDBJ databases">
        <authorList>
            <person name="Gilroy R."/>
        </authorList>
    </citation>
    <scope>NUCLEOTIDE SEQUENCE</scope>
    <source>
        <strain evidence="4">5032</strain>
    </source>
</reference>
<comment type="similarity">
    <text evidence="1 3">Belongs to the short-chain dehydrogenases/reductases (SDR) family.</text>
</comment>
<dbReference type="PRINTS" id="PR00081">
    <property type="entry name" value="GDHRDH"/>
</dbReference>
<dbReference type="Proteomes" id="UP000823821">
    <property type="component" value="Unassembled WGS sequence"/>
</dbReference>
<reference evidence="4" key="1">
    <citation type="journal article" date="2021" name="PeerJ">
        <title>Extensive microbial diversity within the chicken gut microbiome revealed by metagenomics and culture.</title>
        <authorList>
            <person name="Gilroy R."/>
            <person name="Ravi A."/>
            <person name="Getino M."/>
            <person name="Pursley I."/>
            <person name="Horton D.L."/>
            <person name="Alikhan N.F."/>
            <person name="Baker D."/>
            <person name="Gharbi K."/>
            <person name="Hall N."/>
            <person name="Watson M."/>
            <person name="Adriaenssens E.M."/>
            <person name="Foster-Nyarko E."/>
            <person name="Jarju S."/>
            <person name="Secka A."/>
            <person name="Antonio M."/>
            <person name="Oren A."/>
            <person name="Chaudhuri R.R."/>
            <person name="La Ragione R."/>
            <person name="Hildebrand F."/>
            <person name="Pallen M.J."/>
        </authorList>
    </citation>
    <scope>NUCLEOTIDE SEQUENCE</scope>
    <source>
        <strain evidence="4">5032</strain>
    </source>
</reference>
<dbReference type="EMBL" id="DWZD01000051">
    <property type="protein sequence ID" value="HJA79856.1"/>
    <property type="molecule type" value="Genomic_DNA"/>
</dbReference>
<gene>
    <name evidence="4" type="ORF">H9784_09890</name>
</gene>
<dbReference type="InterPro" id="IPR036291">
    <property type="entry name" value="NAD(P)-bd_dom_sf"/>
</dbReference>
<dbReference type="PANTHER" id="PTHR44196">
    <property type="entry name" value="DEHYDROGENASE/REDUCTASE SDR FAMILY MEMBER 7B"/>
    <property type="match status" value="1"/>
</dbReference>
<protein>
    <submittedName>
        <fullName evidence="4">SDR family oxidoreductase</fullName>
    </submittedName>
</protein>
<proteinExistence type="inferred from homology"/>
<dbReference type="PANTHER" id="PTHR44196:SF1">
    <property type="entry name" value="DEHYDROGENASE_REDUCTASE SDR FAMILY MEMBER 7B"/>
    <property type="match status" value="1"/>
</dbReference>
<dbReference type="GO" id="GO:0016491">
    <property type="term" value="F:oxidoreductase activity"/>
    <property type="evidence" value="ECO:0007669"/>
    <property type="project" value="UniProtKB-KW"/>
</dbReference>
<keyword evidence="2" id="KW-0560">Oxidoreductase</keyword>
<dbReference type="PRINTS" id="PR00080">
    <property type="entry name" value="SDRFAMILY"/>
</dbReference>
<dbReference type="Pfam" id="PF00106">
    <property type="entry name" value="adh_short"/>
    <property type="match status" value="1"/>
</dbReference>
<sequence>MSQVPVAVVTGGSRGIGKAVADECMSLGFRVVLVARSARNLEQACRELSEKHAPDAAHQPDMVSVDVADVAAVKAAADDIIRRHGHVDLLFNAAGISIPGTFELDAETFTRLFEINLRAPFLFMQAFLPHMAAQGGGRVVNVASRNGKVAVAGLGGYSASKYGLVGLSESAYRAYAAQGISITTICPGWVNTEMAANEGPSLRPEEMVQPEDVAKTLRWLLSMSPSVRVMEVMLECAKDVERRASVELAKLYALKHRHEDEFSTLDVQAES</sequence>
<comment type="caution">
    <text evidence="4">The sequence shown here is derived from an EMBL/GenBank/DDBJ whole genome shotgun (WGS) entry which is preliminary data.</text>
</comment>
<accession>A0A9D2HNA9</accession>
<name>A0A9D2HNA9_9BACT</name>
<evidence type="ECO:0000256" key="2">
    <source>
        <dbReference type="ARBA" id="ARBA00023002"/>
    </source>
</evidence>